<dbReference type="InterPro" id="IPR028098">
    <property type="entry name" value="Glyco_trans_4-like_N"/>
</dbReference>
<keyword evidence="1" id="KW-0328">Glycosyltransferase</keyword>
<dbReference type="KEGG" id="mpd:MCP_0655"/>
<keyword evidence="2" id="KW-0808">Transferase</keyword>
<dbReference type="PANTHER" id="PTHR12526">
    <property type="entry name" value="GLYCOSYLTRANSFERASE"/>
    <property type="match status" value="1"/>
</dbReference>
<evidence type="ECO:0000313" key="6">
    <source>
        <dbReference type="EMBL" id="BAI60727.1"/>
    </source>
</evidence>
<dbReference type="Pfam" id="PF13439">
    <property type="entry name" value="Glyco_transf_4"/>
    <property type="match status" value="1"/>
</dbReference>
<evidence type="ECO:0000256" key="2">
    <source>
        <dbReference type="ARBA" id="ARBA00022679"/>
    </source>
</evidence>
<dbReference type="CAZy" id="GT4">
    <property type="family name" value="Glycosyltransferase Family 4"/>
</dbReference>
<dbReference type="GO" id="GO:0016757">
    <property type="term" value="F:glycosyltransferase activity"/>
    <property type="evidence" value="ECO:0007669"/>
    <property type="project" value="UniProtKB-KW"/>
</dbReference>
<evidence type="ECO:0000259" key="5">
    <source>
        <dbReference type="Pfam" id="PF13439"/>
    </source>
</evidence>
<evidence type="ECO:0000256" key="1">
    <source>
        <dbReference type="ARBA" id="ARBA00022676"/>
    </source>
</evidence>
<dbReference type="RefSeq" id="WP_012899407.1">
    <property type="nucleotide sequence ID" value="NC_013665.1"/>
</dbReference>
<dbReference type="Gene3D" id="3.40.50.2000">
    <property type="entry name" value="Glycogen Phosphorylase B"/>
    <property type="match status" value="2"/>
</dbReference>
<dbReference type="SUPFAM" id="SSF53756">
    <property type="entry name" value="UDP-Glycosyltransferase/glycogen phosphorylase"/>
    <property type="match status" value="1"/>
</dbReference>
<dbReference type="Pfam" id="PF00534">
    <property type="entry name" value="Glycos_transf_1"/>
    <property type="match status" value="1"/>
</dbReference>
<organism evidence="6 7">
    <name type="scientific">Methanocella paludicola (strain DSM 17711 / JCM 13418 / NBRC 101707 / SANAE)</name>
    <dbReference type="NCBI Taxonomy" id="304371"/>
    <lineage>
        <taxon>Archaea</taxon>
        <taxon>Methanobacteriati</taxon>
        <taxon>Methanobacteriota</taxon>
        <taxon>Stenosarchaea group</taxon>
        <taxon>Methanomicrobia</taxon>
        <taxon>Methanocellales</taxon>
        <taxon>Methanocellaceae</taxon>
        <taxon>Methanocella</taxon>
    </lineage>
</organism>
<reference evidence="6 7" key="2">
    <citation type="journal article" date="2008" name="Int. J. Syst. Evol. Microbiol.">
        <title>Methanocella paludicola gen. nov., sp. nov., a methane-producing archaeon, the first isolate of the lineage 'Rice Cluster I', and proposal of the new archaeal order Methanocellales ord. nov.</title>
        <authorList>
            <person name="Sakai S."/>
            <person name="Imachi H."/>
            <person name="Hanada S."/>
            <person name="Ohashi A."/>
            <person name="Harada H."/>
            <person name="Kamagata Y."/>
        </authorList>
    </citation>
    <scope>NUCLEOTIDE SEQUENCE [LARGE SCALE GENOMIC DNA]</scope>
    <source>
        <strain evidence="7">DSM 17711 / JCM 13418 / NBRC 101707 / SANAE</strain>
    </source>
</reference>
<reference evidence="7" key="3">
    <citation type="journal article" date="2011" name="PLoS ONE">
        <title>Genome sequence of a mesophilic hydrogenotrophic methanogen Methanocella paludicola, the first cultivated representative of the order Methanocellales.</title>
        <authorList>
            <person name="Sakai S."/>
            <person name="Takaki Y."/>
            <person name="Shimamura S."/>
            <person name="Sekine M."/>
            <person name="Tajima T."/>
            <person name="Kosugi H."/>
            <person name="Ichikawa N."/>
            <person name="Tasumi E."/>
            <person name="Hiraki A.T."/>
            <person name="Shimizu A."/>
            <person name="Kato Y."/>
            <person name="Nishiko R."/>
            <person name="Mori K."/>
            <person name="Fujita N."/>
            <person name="Imachi H."/>
            <person name="Takai K."/>
        </authorList>
    </citation>
    <scope>NUCLEOTIDE SEQUENCE [LARGE SCALE GENOMIC DNA]</scope>
    <source>
        <strain evidence="7">DSM 17711 / JCM 13418 / NBRC 101707 / SANAE</strain>
    </source>
</reference>
<evidence type="ECO:0000256" key="3">
    <source>
        <dbReference type="SAM" id="MobiDB-lite"/>
    </source>
</evidence>
<dbReference type="eggNOG" id="arCOG01403">
    <property type="taxonomic scope" value="Archaea"/>
</dbReference>
<dbReference type="STRING" id="304371.MCP_0655"/>
<feature type="domain" description="Glycosyl transferase family 1" evidence="4">
    <location>
        <begin position="188"/>
        <end position="367"/>
    </location>
</feature>
<dbReference type="GeneID" id="8680708"/>
<dbReference type="PANTHER" id="PTHR12526:SF640">
    <property type="entry name" value="COLANIC ACID BIOSYNTHESIS GLYCOSYLTRANSFERASE WCAL-RELATED"/>
    <property type="match status" value="1"/>
</dbReference>
<reference evidence="6 7" key="1">
    <citation type="journal article" date="2007" name="Appl. Environ. Microbiol.">
        <title>Isolation of key methanogens for global methane emission from rice paddy fields: a novel isolate affiliated with the clone cluster rice cluster I.</title>
        <authorList>
            <person name="Sakai S."/>
            <person name="Imachi H."/>
            <person name="Sekiguchi Y."/>
            <person name="Ohashi A."/>
            <person name="Harada H."/>
            <person name="Kamagata Y."/>
        </authorList>
    </citation>
    <scope>NUCLEOTIDE SEQUENCE [LARGE SCALE GENOMIC DNA]</scope>
    <source>
        <strain evidence="7">DSM 17711 / JCM 13418 / NBRC 101707 / SANAE</strain>
    </source>
</reference>
<name>D1YWA5_METPS</name>
<protein>
    <submittedName>
        <fullName evidence="6">Glycosyltransferase</fullName>
    </submittedName>
</protein>
<proteinExistence type="predicted"/>
<evidence type="ECO:0000313" key="7">
    <source>
        <dbReference type="Proteomes" id="UP000001882"/>
    </source>
</evidence>
<dbReference type="InterPro" id="IPR001296">
    <property type="entry name" value="Glyco_trans_1"/>
</dbReference>
<keyword evidence="7" id="KW-1185">Reference proteome</keyword>
<accession>D1YWA5</accession>
<dbReference type="OrthoDB" id="132546at2157"/>
<dbReference type="InParanoid" id="D1YWA5"/>
<dbReference type="Proteomes" id="UP000001882">
    <property type="component" value="Chromosome"/>
</dbReference>
<dbReference type="CDD" id="cd03801">
    <property type="entry name" value="GT4_PimA-like"/>
    <property type="match status" value="1"/>
</dbReference>
<dbReference type="AlphaFoldDB" id="D1YWA5"/>
<feature type="region of interest" description="Disordered" evidence="3">
    <location>
        <begin position="400"/>
        <end position="420"/>
    </location>
</feature>
<evidence type="ECO:0000259" key="4">
    <source>
        <dbReference type="Pfam" id="PF00534"/>
    </source>
</evidence>
<gene>
    <name evidence="6" type="ordered locus">MCP_0655</name>
</gene>
<feature type="domain" description="Glycosyltransferase subfamily 4-like N-terminal" evidence="5">
    <location>
        <begin position="14"/>
        <end position="179"/>
    </location>
</feature>
<dbReference type="EMBL" id="AP011532">
    <property type="protein sequence ID" value="BAI60727.1"/>
    <property type="molecule type" value="Genomic_DNA"/>
</dbReference>
<sequence length="420" mass="47286">MKIGVMHWAFPPVVGGVESHLVYLYEELARMGHEVSLLTAPHPDRDPSAYPWCRIVDNDLMSIRYCLNDAGEDRYLRVHEMMERFIEQEEPDIIHAHNFHYFVPDHAECLDGLSKKYGLPIVLTIHNYWEDDLCRHLLSDIGWDRIVAVSYYMKSPCIFDAKLDPGRVEVHYHGIDLDRYCAMDCDAIKERLGLAGRKVVFHPARACESKGSLHSIMAAALLKDKYPDICLVLSGNGDSVDFDAERDPFKARVGELLRKYDMEKNVLFVSASGDEMPLYMNAADVVVYPTIFHKGEAFGIAPVEAMACSKPVVVTNSGGLVESTYPGINGLIVDKNPETLAEELAKSIDRIMGDRELAEYLGKNGREVALERFDSRKMALRMEHLYDRLISDSVMQRAGNKAARPRQGINGAGCTTSRMI</sequence>